<evidence type="ECO:0000256" key="1">
    <source>
        <dbReference type="SAM" id="Phobius"/>
    </source>
</evidence>
<keyword evidence="1" id="KW-1133">Transmembrane helix</keyword>
<dbReference type="EMBL" id="BRZA01000005">
    <property type="protein sequence ID" value="GLC90056.1"/>
    <property type="molecule type" value="Genomic_DNA"/>
</dbReference>
<keyword evidence="1" id="KW-0812">Transmembrane</keyword>
<keyword evidence="3" id="KW-1185">Reference proteome</keyword>
<proteinExistence type="predicted"/>
<accession>A0ABQ5NNU7</accession>
<gene>
    <name evidence="2" type="ORF">LYSBPC_31830</name>
</gene>
<protein>
    <submittedName>
        <fullName evidence="2">Uncharacterized protein</fullName>
    </submittedName>
</protein>
<feature type="transmembrane region" description="Helical" evidence="1">
    <location>
        <begin position="39"/>
        <end position="58"/>
    </location>
</feature>
<sequence length="59" mass="6923">MSNLETAIYSSIFTIILGVIFYVRLWWDGNNLSWRFTRWFFVILAIIVGIVGICVYLMS</sequence>
<comment type="caution">
    <text evidence="2">The sequence shown here is derived from an EMBL/GenBank/DDBJ whole genome shotgun (WGS) entry which is preliminary data.</text>
</comment>
<evidence type="ECO:0000313" key="3">
    <source>
        <dbReference type="Proteomes" id="UP001065593"/>
    </source>
</evidence>
<organism evidence="2 3">
    <name type="scientific">Lysinibacillus piscis</name>
    <dbReference type="NCBI Taxonomy" id="2518931"/>
    <lineage>
        <taxon>Bacteria</taxon>
        <taxon>Bacillati</taxon>
        <taxon>Bacillota</taxon>
        <taxon>Bacilli</taxon>
        <taxon>Bacillales</taxon>
        <taxon>Bacillaceae</taxon>
        <taxon>Lysinibacillus</taxon>
    </lineage>
</organism>
<keyword evidence="1" id="KW-0472">Membrane</keyword>
<evidence type="ECO:0000313" key="2">
    <source>
        <dbReference type="EMBL" id="GLC90056.1"/>
    </source>
</evidence>
<reference evidence="2" key="1">
    <citation type="submission" date="2022-08" db="EMBL/GenBank/DDBJ databases">
        <title>Draft genome sequence of Lysinibacillus sp. strain KH24.</title>
        <authorList>
            <person name="Kanbe H."/>
            <person name="Itoh H."/>
        </authorList>
    </citation>
    <scope>NUCLEOTIDE SEQUENCE</scope>
    <source>
        <strain evidence="2">KH24</strain>
    </source>
</reference>
<name>A0ABQ5NNU7_9BACI</name>
<dbReference type="Proteomes" id="UP001065593">
    <property type="component" value="Unassembled WGS sequence"/>
</dbReference>
<feature type="transmembrane region" description="Helical" evidence="1">
    <location>
        <begin position="6"/>
        <end position="27"/>
    </location>
</feature>